<evidence type="ECO:0000313" key="1">
    <source>
        <dbReference type="EMBL" id="MFD1881689.1"/>
    </source>
</evidence>
<accession>A0ABW4R7Q5</accession>
<dbReference type="Pfam" id="PF12318">
    <property type="entry name" value="FAD-SLDH"/>
    <property type="match status" value="1"/>
</dbReference>
<protein>
    <submittedName>
        <fullName evidence="1">Sugar dehydrogenase complex small subunit</fullName>
    </submittedName>
</protein>
<organism evidence="1 2">
    <name type="scientific">Paracoccus pacificus</name>
    <dbReference type="NCBI Taxonomy" id="1463598"/>
    <lineage>
        <taxon>Bacteria</taxon>
        <taxon>Pseudomonadati</taxon>
        <taxon>Pseudomonadota</taxon>
        <taxon>Alphaproteobacteria</taxon>
        <taxon>Rhodobacterales</taxon>
        <taxon>Paracoccaceae</taxon>
        <taxon>Paracoccus</taxon>
    </lineage>
</organism>
<dbReference type="InterPro" id="IPR006311">
    <property type="entry name" value="TAT_signal"/>
</dbReference>
<reference evidence="2" key="1">
    <citation type="journal article" date="2019" name="Int. J. Syst. Evol. Microbiol.">
        <title>The Global Catalogue of Microorganisms (GCM) 10K type strain sequencing project: providing services to taxonomists for standard genome sequencing and annotation.</title>
        <authorList>
            <consortium name="The Broad Institute Genomics Platform"/>
            <consortium name="The Broad Institute Genome Sequencing Center for Infectious Disease"/>
            <person name="Wu L."/>
            <person name="Ma J."/>
        </authorList>
    </citation>
    <scope>NUCLEOTIDE SEQUENCE [LARGE SCALE GENOMIC DNA]</scope>
    <source>
        <strain evidence="2">CCUG 56029</strain>
    </source>
</reference>
<comment type="caution">
    <text evidence="1">The sequence shown here is derived from an EMBL/GenBank/DDBJ whole genome shotgun (WGS) entry which is preliminary data.</text>
</comment>
<keyword evidence="2" id="KW-1185">Reference proteome</keyword>
<sequence>MHSPITLSRRSFVSVMALLGAARIGGVPLAGPATAQSAATTAIDFDAFMASSKTLIGGLEPDADMGKLVLQGFLDLGMGDKLAAVVADPAKEGQTETANQLVAAWYTGLTPDGKKVTSFTDALMWPAMSYTKPWAECGDEYGYWGDAPAAQ</sequence>
<gene>
    <name evidence="1" type="ORF">ACFSCT_08185</name>
</gene>
<proteinExistence type="predicted"/>
<evidence type="ECO:0000313" key="2">
    <source>
        <dbReference type="Proteomes" id="UP001597213"/>
    </source>
</evidence>
<dbReference type="InterPro" id="IPR024651">
    <property type="entry name" value="FAD-SLDH_ssu"/>
</dbReference>
<dbReference type="PROSITE" id="PS51318">
    <property type="entry name" value="TAT"/>
    <property type="match status" value="1"/>
</dbReference>
<dbReference type="RefSeq" id="WP_379141750.1">
    <property type="nucleotide sequence ID" value="NZ_JBHUEN010000021.1"/>
</dbReference>
<dbReference type="EMBL" id="JBHUEN010000021">
    <property type="protein sequence ID" value="MFD1881689.1"/>
    <property type="molecule type" value="Genomic_DNA"/>
</dbReference>
<name>A0ABW4R7Q5_9RHOB</name>
<dbReference type="Proteomes" id="UP001597213">
    <property type="component" value="Unassembled WGS sequence"/>
</dbReference>